<reference evidence="7" key="1">
    <citation type="submission" date="2022-08" db="UniProtKB">
        <authorList>
            <consortium name="EnsemblMetazoa"/>
        </authorList>
    </citation>
    <scope>IDENTIFICATION</scope>
    <source>
        <strain evidence="7">05x7-T-G4-1.051#20</strain>
    </source>
</reference>
<proteinExistence type="predicted"/>
<accession>A0A8W8II76</accession>
<evidence type="ECO:0000313" key="7">
    <source>
        <dbReference type="EnsemblMetazoa" id="G14204.1:cds"/>
    </source>
</evidence>
<evidence type="ECO:0000313" key="8">
    <source>
        <dbReference type="Proteomes" id="UP000005408"/>
    </source>
</evidence>
<evidence type="ECO:0000259" key="6">
    <source>
        <dbReference type="PROSITE" id="PS50287"/>
    </source>
</evidence>
<dbReference type="FunFam" id="3.10.250.10:FF:000011">
    <property type="entry name" value="Scavenger receptor class A member 5"/>
    <property type="match status" value="1"/>
</dbReference>
<dbReference type="AlphaFoldDB" id="A0A8W8II76"/>
<feature type="disulfide bond" evidence="4">
    <location>
        <begin position="121"/>
        <end position="131"/>
    </location>
</feature>
<dbReference type="Proteomes" id="UP000005408">
    <property type="component" value="Unassembled WGS sequence"/>
</dbReference>
<dbReference type="PANTHER" id="PTHR48071:SF24">
    <property type="entry name" value="DELETED IN MALIGNANT BRAIN TUMORS 1 PROTEIN-LIKE"/>
    <property type="match status" value="1"/>
</dbReference>
<dbReference type="InterPro" id="IPR001190">
    <property type="entry name" value="SRCR"/>
</dbReference>
<feature type="disulfide bond" evidence="4">
    <location>
        <begin position="90"/>
        <end position="151"/>
    </location>
</feature>
<keyword evidence="2 4" id="KW-1015">Disulfide bond</keyword>
<dbReference type="Pfam" id="PF00530">
    <property type="entry name" value="SRCR"/>
    <property type="match status" value="2"/>
</dbReference>
<feature type="disulfide bond" evidence="4">
    <location>
        <begin position="217"/>
        <end position="227"/>
    </location>
</feature>
<feature type="disulfide bond" evidence="4">
    <location>
        <begin position="77"/>
        <end position="141"/>
    </location>
</feature>
<organism evidence="7 8">
    <name type="scientific">Magallana gigas</name>
    <name type="common">Pacific oyster</name>
    <name type="synonym">Crassostrea gigas</name>
    <dbReference type="NCBI Taxonomy" id="29159"/>
    <lineage>
        <taxon>Eukaryota</taxon>
        <taxon>Metazoa</taxon>
        <taxon>Spiralia</taxon>
        <taxon>Lophotrochozoa</taxon>
        <taxon>Mollusca</taxon>
        <taxon>Bivalvia</taxon>
        <taxon>Autobranchia</taxon>
        <taxon>Pteriomorphia</taxon>
        <taxon>Ostreida</taxon>
        <taxon>Ostreoidea</taxon>
        <taxon>Ostreidae</taxon>
        <taxon>Magallana</taxon>
    </lineage>
</organism>
<evidence type="ECO:0000256" key="3">
    <source>
        <dbReference type="ARBA" id="ARBA00023180"/>
    </source>
</evidence>
<feature type="chain" id="PRO_5036505255" description="SRCR domain-containing protein" evidence="5">
    <location>
        <begin position="17"/>
        <end position="308"/>
    </location>
</feature>
<sequence>MSRVLLVAVVIETTETATQQQFTVETTTQTETTPQQFTAGSFTTLPWWARGVRLVGSEYPDRGTIEILHNGRWGTVCDDDFDKVDADVICRILGYRSASSFYINAHFGPGNWTIWLDDLACQGYESDISQCGSSGWGKHNCGHNEDAGVQCGSEYPDRGTIEVLHNGRWGTICDDFFNETSADVICRMLGYTFSRDVFSSAYFGQGSGPIWLDEVRCSGYENDIAECGSQGWEIHDCSHSEDAGVYCESCDDDHFDLAPGRRSQAWMRFLMVSSIEKSLHADLSTLEKKPWAPKTLLRPGARNSKQST</sequence>
<evidence type="ECO:0000256" key="1">
    <source>
        <dbReference type="ARBA" id="ARBA00022729"/>
    </source>
</evidence>
<dbReference type="PRINTS" id="PR00258">
    <property type="entry name" value="SPERACTRCPTR"/>
</dbReference>
<dbReference type="SMART" id="SM00202">
    <property type="entry name" value="SR"/>
    <property type="match status" value="2"/>
</dbReference>
<keyword evidence="1 5" id="KW-0732">Signal</keyword>
<evidence type="ECO:0000256" key="2">
    <source>
        <dbReference type="ARBA" id="ARBA00023157"/>
    </source>
</evidence>
<dbReference type="GO" id="GO:0005886">
    <property type="term" value="C:plasma membrane"/>
    <property type="evidence" value="ECO:0007669"/>
    <property type="project" value="TreeGrafter"/>
</dbReference>
<name>A0A8W8II76_MAGGI</name>
<dbReference type="GO" id="GO:0004252">
    <property type="term" value="F:serine-type endopeptidase activity"/>
    <property type="evidence" value="ECO:0007669"/>
    <property type="project" value="TreeGrafter"/>
</dbReference>
<keyword evidence="8" id="KW-1185">Reference proteome</keyword>
<dbReference type="EnsemblMetazoa" id="G14204.1">
    <property type="protein sequence ID" value="G14204.1:cds"/>
    <property type="gene ID" value="G14204"/>
</dbReference>
<feature type="domain" description="SRCR" evidence="6">
    <location>
        <begin position="147"/>
        <end position="248"/>
    </location>
</feature>
<keyword evidence="3" id="KW-0325">Glycoprotein</keyword>
<evidence type="ECO:0000256" key="4">
    <source>
        <dbReference type="PROSITE-ProRule" id="PRU00196"/>
    </source>
</evidence>
<evidence type="ECO:0000256" key="5">
    <source>
        <dbReference type="SAM" id="SignalP"/>
    </source>
</evidence>
<dbReference type="GO" id="GO:0031638">
    <property type="term" value="P:zymogen activation"/>
    <property type="evidence" value="ECO:0007669"/>
    <property type="project" value="TreeGrafter"/>
</dbReference>
<feature type="disulfide bond" evidence="4">
    <location>
        <begin position="186"/>
        <end position="247"/>
    </location>
</feature>
<dbReference type="Gene3D" id="3.10.250.10">
    <property type="entry name" value="SRCR-like domain"/>
    <property type="match status" value="2"/>
</dbReference>
<dbReference type="SUPFAM" id="SSF56487">
    <property type="entry name" value="SRCR-like"/>
    <property type="match status" value="2"/>
</dbReference>
<feature type="domain" description="SRCR" evidence="6">
    <location>
        <begin position="52"/>
        <end position="152"/>
    </location>
</feature>
<dbReference type="PROSITE" id="PS50287">
    <property type="entry name" value="SRCR_2"/>
    <property type="match status" value="2"/>
</dbReference>
<feature type="signal peptide" evidence="5">
    <location>
        <begin position="1"/>
        <end position="16"/>
    </location>
</feature>
<dbReference type="FunFam" id="3.10.250.10:FF:000001">
    <property type="entry name" value="Lysyl oxidase 4 isoform X1"/>
    <property type="match status" value="1"/>
</dbReference>
<protein>
    <recommendedName>
        <fullName evidence="6">SRCR domain-containing protein</fullName>
    </recommendedName>
</protein>
<dbReference type="PANTHER" id="PTHR48071">
    <property type="entry name" value="SRCR DOMAIN-CONTAINING PROTEIN"/>
    <property type="match status" value="1"/>
</dbReference>
<feature type="disulfide bond" evidence="4">
    <location>
        <begin position="173"/>
        <end position="237"/>
    </location>
</feature>
<dbReference type="InterPro" id="IPR036772">
    <property type="entry name" value="SRCR-like_dom_sf"/>
</dbReference>